<comment type="caution">
    <text evidence="1">The sequence shown here is derived from an EMBL/GenBank/DDBJ whole genome shotgun (WGS) entry which is preliminary data.</text>
</comment>
<sequence length="289" mass="32834">MQVSRRHHYIPQFLIKNFADEDGLLYLFDKQTGRIAKQRQSPKAIFFEMDRNTVLFNGQPKDHLEALYAALDDKAAADLQTVLLSRKASAEEVVSIVALASSLKWRTPASDPQFGQLKEELSLADLKTEIRPIDQATPVDQNALNQLVASDAIKEAKRILLPLLPLLDEEKLTDIHANWFIHSHSDERFPSLIGDCPLLERPNADYSKLEDFIFPLSSTDTFIYKRKAQKQINSPIFTIQKDLATLHYSARYVACKSKTHLESTVNMYGVLQAQNQVGQLTKFLFDFIA</sequence>
<gene>
    <name evidence="1" type="ORF">GO988_22500</name>
</gene>
<dbReference type="InterPro" id="IPR025332">
    <property type="entry name" value="DUF4238"/>
</dbReference>
<name>A0A7K1TLW4_9BACT</name>
<dbReference type="Pfam" id="PF14022">
    <property type="entry name" value="DUF4238"/>
    <property type="match status" value="1"/>
</dbReference>
<protein>
    <submittedName>
        <fullName evidence="1">DUF4238 domain-containing protein</fullName>
    </submittedName>
</protein>
<accession>A0A7K1TLW4</accession>
<proteinExistence type="predicted"/>
<reference evidence="1 2" key="1">
    <citation type="submission" date="2019-12" db="EMBL/GenBank/DDBJ databases">
        <title>Hymenobacter sp. HMF4947 Genome sequencing and assembly.</title>
        <authorList>
            <person name="Kang H."/>
            <person name="Cha I."/>
            <person name="Kim H."/>
            <person name="Joh K."/>
        </authorList>
    </citation>
    <scope>NUCLEOTIDE SEQUENCE [LARGE SCALE GENOMIC DNA]</scope>
    <source>
        <strain evidence="1 2">HMF4947</strain>
    </source>
</reference>
<evidence type="ECO:0000313" key="2">
    <source>
        <dbReference type="Proteomes" id="UP000441336"/>
    </source>
</evidence>
<dbReference type="Proteomes" id="UP000441336">
    <property type="component" value="Unassembled WGS sequence"/>
</dbReference>
<dbReference type="AlphaFoldDB" id="A0A7K1TLW4"/>
<organism evidence="1 2">
    <name type="scientific">Hymenobacter ginkgonis</name>
    <dbReference type="NCBI Taxonomy" id="2682976"/>
    <lineage>
        <taxon>Bacteria</taxon>
        <taxon>Pseudomonadati</taxon>
        <taxon>Bacteroidota</taxon>
        <taxon>Cytophagia</taxon>
        <taxon>Cytophagales</taxon>
        <taxon>Hymenobacteraceae</taxon>
        <taxon>Hymenobacter</taxon>
    </lineage>
</organism>
<keyword evidence="2" id="KW-1185">Reference proteome</keyword>
<dbReference type="EMBL" id="WQKZ01000009">
    <property type="protein sequence ID" value="MVN79111.1"/>
    <property type="molecule type" value="Genomic_DNA"/>
</dbReference>
<evidence type="ECO:0000313" key="1">
    <source>
        <dbReference type="EMBL" id="MVN79111.1"/>
    </source>
</evidence>
<dbReference type="RefSeq" id="WP_157569834.1">
    <property type="nucleotide sequence ID" value="NZ_WQKZ01000009.1"/>
</dbReference>